<keyword evidence="3" id="KW-0444">Lipid biosynthesis</keyword>
<comment type="caution">
    <text evidence="5">The sequence shown here is derived from an EMBL/GenBank/DDBJ whole genome shotgun (WGS) entry which is preliminary data.</text>
</comment>
<protein>
    <recommendedName>
        <fullName evidence="3">Acyl carrier protein</fullName>
        <shortName evidence="3">ACP</shortName>
    </recommendedName>
</protein>
<dbReference type="SUPFAM" id="SSF47336">
    <property type="entry name" value="ACP-like"/>
    <property type="match status" value="1"/>
</dbReference>
<comment type="similarity">
    <text evidence="3">Belongs to the acyl carrier protein (ACP) family.</text>
</comment>
<sequence length="83" mass="9915">MQEFFERARKILAEQLDIEVEKIRMETTFDEIEADSIDIVEMIMALEDIYDVEFPEEEQKDYQTIGSLINDLYEFLKQSKNAE</sequence>
<dbReference type="InterPro" id="IPR003231">
    <property type="entry name" value="ACP"/>
</dbReference>
<comment type="pathway">
    <text evidence="3">Lipid metabolism; fatty acid biosynthesis.</text>
</comment>
<dbReference type="Gene3D" id="1.10.1200.10">
    <property type="entry name" value="ACP-like"/>
    <property type="match status" value="1"/>
</dbReference>
<dbReference type="PROSITE" id="PS50075">
    <property type="entry name" value="CARRIER"/>
    <property type="match status" value="1"/>
</dbReference>
<evidence type="ECO:0000256" key="1">
    <source>
        <dbReference type="ARBA" id="ARBA00022450"/>
    </source>
</evidence>
<comment type="subcellular location">
    <subcellularLocation>
        <location evidence="3">Cytoplasm</location>
    </subcellularLocation>
</comment>
<keyword evidence="3" id="KW-0443">Lipid metabolism</keyword>
<dbReference type="STRING" id="378794.GCA_001570625_02752"/>
<dbReference type="InterPro" id="IPR036736">
    <property type="entry name" value="ACP-like_sf"/>
</dbReference>
<keyword evidence="2 3" id="KW-0597">Phosphoprotein</keyword>
<dbReference type="HAMAP" id="MF_01217">
    <property type="entry name" value="Acyl_carrier"/>
    <property type="match status" value="1"/>
</dbReference>
<dbReference type="Pfam" id="PF00550">
    <property type="entry name" value="PP-binding"/>
    <property type="match status" value="1"/>
</dbReference>
<accession>A0A354YWD2</accession>
<dbReference type="EMBL" id="DNZF01000152">
    <property type="protein sequence ID" value="HBK53650.1"/>
    <property type="molecule type" value="Genomic_DNA"/>
</dbReference>
<name>A0A354YWD2_9FIRM</name>
<comment type="PTM">
    <text evidence="3">4'-phosphopantetheine is transferred from CoA to a specific serine of apo-ACP by AcpS. This modification is essential for activity because fatty acids are bound in thioester linkage to the sulfhydryl of the prosthetic group.</text>
</comment>
<evidence type="ECO:0000313" key="6">
    <source>
        <dbReference type="Proteomes" id="UP000263273"/>
    </source>
</evidence>
<feature type="domain" description="Carrier" evidence="4">
    <location>
        <begin position="2"/>
        <end position="76"/>
    </location>
</feature>
<dbReference type="GO" id="GO:0005737">
    <property type="term" value="C:cytoplasm"/>
    <property type="evidence" value="ECO:0007669"/>
    <property type="project" value="UniProtKB-SubCell"/>
</dbReference>
<keyword evidence="3" id="KW-0963">Cytoplasm</keyword>
<evidence type="ECO:0000313" key="5">
    <source>
        <dbReference type="EMBL" id="HBK53650.1"/>
    </source>
</evidence>
<evidence type="ECO:0000259" key="4">
    <source>
        <dbReference type="PROSITE" id="PS50075"/>
    </source>
</evidence>
<dbReference type="Proteomes" id="UP000263273">
    <property type="component" value="Unassembled WGS sequence"/>
</dbReference>
<dbReference type="InterPro" id="IPR009081">
    <property type="entry name" value="PP-bd_ACP"/>
</dbReference>
<evidence type="ECO:0000256" key="2">
    <source>
        <dbReference type="ARBA" id="ARBA00022553"/>
    </source>
</evidence>
<keyword evidence="1 3" id="KW-0596">Phosphopantetheine</keyword>
<dbReference type="AlphaFoldDB" id="A0A354YWD2"/>
<dbReference type="UniPathway" id="UPA00094"/>
<dbReference type="GO" id="GO:0000036">
    <property type="term" value="F:acyl carrier activity"/>
    <property type="evidence" value="ECO:0007669"/>
    <property type="project" value="UniProtKB-UniRule"/>
</dbReference>
<proteinExistence type="inferred from homology"/>
<feature type="modified residue" description="O-(pantetheine 4'-phosphoryl)serine" evidence="3">
    <location>
        <position position="36"/>
    </location>
</feature>
<gene>
    <name evidence="3" type="primary">acpP</name>
    <name evidence="5" type="ORF">DDZ44_06925</name>
</gene>
<dbReference type="RefSeq" id="WP_061215153.1">
    <property type="nucleotide sequence ID" value="NZ_DCDX01000135.1"/>
</dbReference>
<evidence type="ECO:0000256" key="3">
    <source>
        <dbReference type="HAMAP-Rule" id="MF_01217"/>
    </source>
</evidence>
<keyword evidence="3" id="KW-0275">Fatty acid biosynthesis</keyword>
<reference evidence="5 6" key="1">
    <citation type="journal article" date="2018" name="Nat. Biotechnol.">
        <title>A standardized bacterial taxonomy based on genome phylogeny substantially revises the tree of life.</title>
        <authorList>
            <person name="Parks D.H."/>
            <person name="Chuvochina M."/>
            <person name="Waite D.W."/>
            <person name="Rinke C."/>
            <person name="Skarshewski A."/>
            <person name="Chaumeil P.A."/>
            <person name="Hugenholtz P."/>
        </authorList>
    </citation>
    <scope>NUCLEOTIDE SEQUENCE [LARGE SCALE GENOMIC DNA]</scope>
    <source>
        <strain evidence="5">UBA10948</strain>
    </source>
</reference>
<comment type="function">
    <text evidence="3">Carrier of the growing fatty acid chain in fatty acid biosynthesis.</text>
</comment>
<keyword evidence="3" id="KW-0276">Fatty acid metabolism</keyword>
<organism evidence="5 6">
    <name type="scientific">Syntrophomonas wolfei</name>
    <dbReference type="NCBI Taxonomy" id="863"/>
    <lineage>
        <taxon>Bacteria</taxon>
        <taxon>Bacillati</taxon>
        <taxon>Bacillota</taxon>
        <taxon>Clostridia</taxon>
        <taxon>Eubacteriales</taxon>
        <taxon>Syntrophomonadaceae</taxon>
        <taxon>Syntrophomonas</taxon>
    </lineage>
</organism>